<keyword evidence="5" id="KW-0680">Restriction system</keyword>
<evidence type="ECO:0000313" key="9">
    <source>
        <dbReference type="Proteomes" id="UP000247569"/>
    </source>
</evidence>
<evidence type="ECO:0000256" key="6">
    <source>
        <dbReference type="ARBA" id="ARBA00047942"/>
    </source>
</evidence>
<keyword evidence="9" id="KW-1185">Reference proteome</keyword>
<dbReference type="GO" id="GO:0009007">
    <property type="term" value="F:site-specific DNA-methyltransferase (adenine-specific) activity"/>
    <property type="evidence" value="ECO:0007669"/>
    <property type="project" value="UniProtKB-EC"/>
</dbReference>
<dbReference type="Pfam" id="PF02384">
    <property type="entry name" value="N6_Mtase"/>
    <property type="match status" value="1"/>
</dbReference>
<evidence type="ECO:0000259" key="7">
    <source>
        <dbReference type="Pfam" id="PF02384"/>
    </source>
</evidence>
<evidence type="ECO:0000256" key="2">
    <source>
        <dbReference type="ARBA" id="ARBA00022603"/>
    </source>
</evidence>
<evidence type="ECO:0000313" key="8">
    <source>
        <dbReference type="EMBL" id="PXX59895.1"/>
    </source>
</evidence>
<dbReference type="Proteomes" id="UP000247569">
    <property type="component" value="Unassembled WGS sequence"/>
</dbReference>
<dbReference type="PANTHER" id="PTHR42933">
    <property type="entry name" value="SLR6095 PROTEIN"/>
    <property type="match status" value="1"/>
</dbReference>
<name>A0A318JVW0_9NOCA</name>
<dbReference type="AlphaFoldDB" id="A0A318JVW0"/>
<dbReference type="InterPro" id="IPR003356">
    <property type="entry name" value="DNA_methylase_A-5"/>
</dbReference>
<dbReference type="InterPro" id="IPR051537">
    <property type="entry name" value="DNA_Adenine_Mtase"/>
</dbReference>
<proteinExistence type="predicted"/>
<dbReference type="GO" id="GO:0032259">
    <property type="term" value="P:methylation"/>
    <property type="evidence" value="ECO:0007669"/>
    <property type="project" value="UniProtKB-KW"/>
</dbReference>
<dbReference type="SUPFAM" id="SSF53335">
    <property type="entry name" value="S-adenosyl-L-methionine-dependent methyltransferases"/>
    <property type="match status" value="1"/>
</dbReference>
<dbReference type="GO" id="GO:0009307">
    <property type="term" value="P:DNA restriction-modification system"/>
    <property type="evidence" value="ECO:0007669"/>
    <property type="project" value="UniProtKB-KW"/>
</dbReference>
<dbReference type="InterPro" id="IPR029063">
    <property type="entry name" value="SAM-dependent_MTases_sf"/>
</dbReference>
<dbReference type="Gene3D" id="3.40.50.150">
    <property type="entry name" value="Vaccinia Virus protein VP39"/>
    <property type="match status" value="1"/>
</dbReference>
<keyword evidence="2" id="KW-0489">Methyltransferase</keyword>
<dbReference type="PRINTS" id="PR00507">
    <property type="entry name" value="N12N6MTFRASE"/>
</dbReference>
<evidence type="ECO:0000256" key="1">
    <source>
        <dbReference type="ARBA" id="ARBA00011900"/>
    </source>
</evidence>
<gene>
    <name evidence="8" type="ORF">DFR70_111282</name>
</gene>
<dbReference type="GO" id="GO:0008170">
    <property type="term" value="F:N-methyltransferase activity"/>
    <property type="evidence" value="ECO:0007669"/>
    <property type="project" value="InterPro"/>
</dbReference>
<comment type="caution">
    <text evidence="8">The sequence shown here is derived from an EMBL/GenBank/DDBJ whole genome shotgun (WGS) entry which is preliminary data.</text>
</comment>
<keyword evidence="4" id="KW-0949">S-adenosyl-L-methionine</keyword>
<reference evidence="8 9" key="1">
    <citation type="submission" date="2018-05" db="EMBL/GenBank/DDBJ databases">
        <title>Genomic Encyclopedia of Type Strains, Phase IV (KMG-IV): sequencing the most valuable type-strain genomes for metagenomic binning, comparative biology and taxonomic classification.</title>
        <authorList>
            <person name="Goeker M."/>
        </authorList>
    </citation>
    <scope>NUCLEOTIDE SEQUENCE [LARGE SCALE GENOMIC DNA]</scope>
    <source>
        <strain evidence="8 9">DSM 44704</strain>
    </source>
</reference>
<comment type="catalytic activity">
    <reaction evidence="6">
        <text>a 2'-deoxyadenosine in DNA + S-adenosyl-L-methionine = an N(6)-methyl-2'-deoxyadenosine in DNA + S-adenosyl-L-homocysteine + H(+)</text>
        <dbReference type="Rhea" id="RHEA:15197"/>
        <dbReference type="Rhea" id="RHEA-COMP:12418"/>
        <dbReference type="Rhea" id="RHEA-COMP:12419"/>
        <dbReference type="ChEBI" id="CHEBI:15378"/>
        <dbReference type="ChEBI" id="CHEBI:57856"/>
        <dbReference type="ChEBI" id="CHEBI:59789"/>
        <dbReference type="ChEBI" id="CHEBI:90615"/>
        <dbReference type="ChEBI" id="CHEBI:90616"/>
        <dbReference type="EC" id="2.1.1.72"/>
    </reaction>
</comment>
<dbReference type="EMBL" id="QJKF01000011">
    <property type="protein sequence ID" value="PXX59895.1"/>
    <property type="molecule type" value="Genomic_DNA"/>
</dbReference>
<protein>
    <recommendedName>
        <fullName evidence="1">site-specific DNA-methyltransferase (adenine-specific)</fullName>
        <ecNumber evidence="1">2.1.1.72</ecNumber>
    </recommendedName>
</protein>
<feature type="domain" description="DNA methylase adenine-specific" evidence="7">
    <location>
        <begin position="94"/>
        <end position="393"/>
    </location>
</feature>
<dbReference type="GO" id="GO:0003677">
    <property type="term" value="F:DNA binding"/>
    <property type="evidence" value="ECO:0007669"/>
    <property type="project" value="InterPro"/>
</dbReference>
<dbReference type="PANTHER" id="PTHR42933:SF3">
    <property type="entry name" value="TYPE I RESTRICTION ENZYME MJAVIII METHYLASE SUBUNIT"/>
    <property type="match status" value="1"/>
</dbReference>
<organism evidence="8 9">
    <name type="scientific">Nocardia tenerifensis</name>
    <dbReference type="NCBI Taxonomy" id="228006"/>
    <lineage>
        <taxon>Bacteria</taxon>
        <taxon>Bacillati</taxon>
        <taxon>Actinomycetota</taxon>
        <taxon>Actinomycetes</taxon>
        <taxon>Mycobacteriales</taxon>
        <taxon>Nocardiaceae</taxon>
        <taxon>Nocardia</taxon>
    </lineage>
</organism>
<evidence type="ECO:0000256" key="4">
    <source>
        <dbReference type="ARBA" id="ARBA00022691"/>
    </source>
</evidence>
<sequence length="623" mass="69773">MSVLLVLKWARDHPVRLEIPPKARWNQVLEAANSSPIEALEDAASALVFNNRDVFDDSFERMELGKRLSDGDAWQLVALFDKIPLDDEIPGFNHLVGRIYDQVLATFLDDGKRGGQFGTPPSVRQLMVQLANPQPGQSVYDPCVGTGGLLIAADEYVAERTDRHDALALFGQDVNMQQHTLAWLNLNLHGIADASIRIGDALLDPCFQNTTGALRRFDRVLTNPPSGLKYRREMAGSHAHVWYGQMRTADLLFVQHVLASLTSGGVGVMVVANGVLFRGGLEGNIRRSMIQDGRISAVIALGRNIFPNTSVPFSLLVLRGEDTNPDTERDILFINAEHEVDTVRSRTYLAPRHVQKIANAFHRRNDIDHFSRIVSIVEIAKNDFNLNVGNYLFPVPKTPAAPSIESLLFGGVPVNEVEVQRERFDALGIDLNELFVRNQLGHLEFPPSGYETIASTIPSLTAPIETAIVGAVEEWFAEFPLPRNVFTKLPLDAARMYFAETFQAALTERMVLSDEQIAGLFTDWWVANRENITRLRYHNRQPGASTVDVSANILEIVGTDLVARARKLLAQERNQLIDCYLTWGSRYSPSLMELERRRADASSRLEGRMRTLGYQWPFREIEP</sequence>
<keyword evidence="3" id="KW-0808">Transferase</keyword>
<accession>A0A318JVW0</accession>
<evidence type="ECO:0000256" key="5">
    <source>
        <dbReference type="ARBA" id="ARBA00022747"/>
    </source>
</evidence>
<evidence type="ECO:0000256" key="3">
    <source>
        <dbReference type="ARBA" id="ARBA00022679"/>
    </source>
</evidence>
<dbReference type="EC" id="2.1.1.72" evidence="1"/>